<comment type="caution">
    <text evidence="3">The sequence shown here is derived from an EMBL/GenBank/DDBJ whole genome shotgun (WGS) entry which is preliminary data.</text>
</comment>
<evidence type="ECO:0000313" key="4">
    <source>
        <dbReference type="Proteomes" id="UP000652760"/>
    </source>
</evidence>
<dbReference type="Proteomes" id="UP000652760">
    <property type="component" value="Unassembled WGS sequence"/>
</dbReference>
<evidence type="ECO:0000256" key="1">
    <source>
        <dbReference type="SAM" id="MobiDB-lite"/>
    </source>
</evidence>
<feature type="region of interest" description="Disordered" evidence="1">
    <location>
        <begin position="1"/>
        <end position="23"/>
    </location>
</feature>
<dbReference type="CDD" id="cd01297">
    <property type="entry name" value="D-aminoacylase"/>
    <property type="match status" value="1"/>
</dbReference>
<dbReference type="Gene3D" id="3.30.1490.130">
    <property type="entry name" value="D-aminoacylase. Domain 3"/>
    <property type="match status" value="1"/>
</dbReference>
<dbReference type="SUPFAM" id="SSF51338">
    <property type="entry name" value="Composite domain of metallo-dependent hydrolases"/>
    <property type="match status" value="1"/>
</dbReference>
<feature type="domain" description="Amidohydrolase 3" evidence="2">
    <location>
        <begin position="357"/>
        <end position="486"/>
    </location>
</feature>
<dbReference type="InterPro" id="IPR023100">
    <property type="entry name" value="D-aminoacylase_insert_dom_sf"/>
</dbReference>
<gene>
    <name evidence="3" type="ORF">JHL17_32995</name>
</gene>
<dbReference type="Gene3D" id="2.30.40.10">
    <property type="entry name" value="Urease, subunit C, domain 1"/>
    <property type="match status" value="1"/>
</dbReference>
<keyword evidence="4" id="KW-1185">Reference proteome</keyword>
<evidence type="ECO:0000313" key="3">
    <source>
        <dbReference type="EMBL" id="MBK1842225.1"/>
    </source>
</evidence>
<evidence type="ECO:0000259" key="2">
    <source>
        <dbReference type="Pfam" id="PF07969"/>
    </source>
</evidence>
<reference evidence="4" key="1">
    <citation type="submission" date="2021-01" db="EMBL/GenBank/DDBJ databases">
        <title>Genome public.</title>
        <authorList>
            <person name="Liu C."/>
            <person name="Sun Q."/>
        </authorList>
    </citation>
    <scope>NUCLEOTIDE SEQUENCE [LARGE SCALE GENOMIC DNA]</scope>
    <source>
        <strain evidence="4">YIM B02556</strain>
    </source>
</reference>
<dbReference type="InterPro" id="IPR013108">
    <property type="entry name" value="Amidohydro_3"/>
</dbReference>
<feature type="domain" description="Amidohydrolase 3" evidence="2">
    <location>
        <begin position="69"/>
        <end position="312"/>
    </location>
</feature>
<dbReference type="RefSeq" id="WP_200198887.1">
    <property type="nucleotide sequence ID" value="NZ_JAENHM010000084.1"/>
</dbReference>
<sequence>MEKLVSPSLPQPCGGDGSGEPRPHYDVVLRNGMVADGSGRPVFAADVAIAADRIVAVGPLPPASGTLELDVTGLVVAPGFIDVHTHDDRLILMQPEAQPKVTQGVTTVVTGNCGVSLAPVILDAAASDGAVPAPLNVLGKATDDFFGSFPAYLAAVEVASPAVNVVPLVGHMGLRASVGADPARAASDGEVAAMQAMLDEAMRAGAFGFSTGLAYPFSRNAPMEEVVALASVAGRYGAVYTTHMRDEGEGVLASLEESFATARAAGVRLVISHHKCLGVSVWGRSVLTLAAIDAAAELSDVALDAYPYTASSTVLLPEKLKRSSETWVTWSTPFPEAAGRRVEDIAADWGCTPEEAAERLTPAGAIYVNMDEADVRRILKHRLCMIGSDGLPHDQHPHPRLWGTFPRVLGHYCRETGLFTLEEAVHRMTGLPARQFGIPDRGAVRAGAYADLCVFDPATVCDRADFRNPTEPADGIVHVFVNGQPVLRDGRIVGARPGRVIRNPHSSAA</sequence>
<name>A0ABS1FFM1_9PROT</name>
<dbReference type="InterPro" id="IPR032466">
    <property type="entry name" value="Metal_Hydrolase"/>
</dbReference>
<dbReference type="InterPro" id="IPR011059">
    <property type="entry name" value="Metal-dep_hydrolase_composite"/>
</dbReference>
<dbReference type="PANTHER" id="PTHR11647:SF1">
    <property type="entry name" value="COLLAPSIN RESPONSE MEDIATOR PROTEIN"/>
    <property type="match status" value="1"/>
</dbReference>
<dbReference type="EMBL" id="JAENHM010000084">
    <property type="protein sequence ID" value="MBK1842225.1"/>
    <property type="molecule type" value="Genomic_DNA"/>
</dbReference>
<accession>A0ABS1FFM1</accession>
<proteinExistence type="predicted"/>
<dbReference type="PANTHER" id="PTHR11647">
    <property type="entry name" value="HYDRANTOINASE/DIHYDROPYRIMIDINASE FAMILY MEMBER"/>
    <property type="match status" value="1"/>
</dbReference>
<organism evidence="3 4">
    <name type="scientific">Azospirillum endophyticum</name>
    <dbReference type="NCBI Taxonomy" id="2800326"/>
    <lineage>
        <taxon>Bacteria</taxon>
        <taxon>Pseudomonadati</taxon>
        <taxon>Pseudomonadota</taxon>
        <taxon>Alphaproteobacteria</taxon>
        <taxon>Rhodospirillales</taxon>
        <taxon>Azospirillaceae</taxon>
        <taxon>Azospirillum</taxon>
    </lineage>
</organism>
<dbReference type="SUPFAM" id="SSF51556">
    <property type="entry name" value="Metallo-dependent hydrolases"/>
    <property type="match status" value="1"/>
</dbReference>
<dbReference type="InterPro" id="IPR050378">
    <property type="entry name" value="Metallo-dep_Hydrolases_sf"/>
</dbReference>
<protein>
    <submittedName>
        <fullName evidence="3">D-aminoacylase</fullName>
    </submittedName>
</protein>
<dbReference type="Pfam" id="PF07969">
    <property type="entry name" value="Amidohydro_3"/>
    <property type="match status" value="2"/>
</dbReference>
<dbReference type="Gene3D" id="3.20.20.140">
    <property type="entry name" value="Metal-dependent hydrolases"/>
    <property type="match status" value="1"/>
</dbReference>